<dbReference type="Proteomes" id="UP000824366">
    <property type="component" value="Chromosome"/>
</dbReference>
<keyword evidence="1" id="KW-0547">Nucleotide-binding</keyword>
<gene>
    <name evidence="3" type="ORF">MIZ03_4157</name>
</gene>
<organism evidence="3 4">
    <name type="scientific">Rhodoferax lithotrophicus</name>
    <dbReference type="NCBI Taxonomy" id="2798804"/>
    <lineage>
        <taxon>Bacteria</taxon>
        <taxon>Pseudomonadati</taxon>
        <taxon>Pseudomonadota</taxon>
        <taxon>Betaproteobacteria</taxon>
        <taxon>Burkholderiales</taxon>
        <taxon>Comamonadaceae</taxon>
        <taxon>Rhodoferax</taxon>
    </lineage>
</organism>
<dbReference type="SUPFAM" id="SSF53067">
    <property type="entry name" value="Actin-like ATPase domain"/>
    <property type="match status" value="2"/>
</dbReference>
<evidence type="ECO:0000256" key="1">
    <source>
        <dbReference type="ARBA" id="ARBA00022741"/>
    </source>
</evidence>
<dbReference type="InterPro" id="IPR043129">
    <property type="entry name" value="ATPase_NBD"/>
</dbReference>
<dbReference type="PANTHER" id="PTHR42749:SF1">
    <property type="entry name" value="CELL SHAPE-DETERMINING PROTEIN MREB"/>
    <property type="match status" value="1"/>
</dbReference>
<keyword evidence="2" id="KW-0067">ATP-binding</keyword>
<dbReference type="Gene3D" id="3.30.420.40">
    <property type="match status" value="2"/>
</dbReference>
<dbReference type="PANTHER" id="PTHR42749">
    <property type="entry name" value="CELL SHAPE-DETERMINING PROTEIN MREB"/>
    <property type="match status" value="1"/>
</dbReference>
<dbReference type="Pfam" id="PF00012">
    <property type="entry name" value="HSP70"/>
    <property type="match status" value="1"/>
</dbReference>
<dbReference type="RefSeq" id="WP_223905141.1">
    <property type="nucleotide sequence ID" value="NZ_AP024238.1"/>
</dbReference>
<sequence length="441" mass="47661">MSQATFSRPVLGIDFGTSNSAAALVDAQGQLHPITLEGTRSAMPTALYFSNEDGQLSFGTAAMQQYLTDVQDGVGAGRLMRAIKSLLGSTLINEQTVVNGRSLSFFEIVVLFFRELKHRAETQLGYGISAAMLGRPVHFVDDNPERDALAQATLQRAAHAAGFTQVAFEMEPIAAAFDFERRITADTQVLVADIGGGTSDFTMIQLHAGSPRAHNRSQDILATRGIHLGGTDFDRLLDLACVMPLLGYGQRTPSGRELPNRIFYELATWHLVYHTSSRKSLAEARELWHNYTDQAQHQRLMHVLTERLGHQLLAMVELAKISCSESHRNSPINLSGLSMSSLPTEATAVLDPPTLQQVLQKPLSAITACACQCVAASGLQQPEVIYLTGGSSALSPLVDQLTNAFPHARIVHGDRFGGVANGLAWAAQCDTPDSLVASKNI</sequence>
<evidence type="ECO:0000313" key="4">
    <source>
        <dbReference type="Proteomes" id="UP000824366"/>
    </source>
</evidence>
<accession>A0ABN6DB53</accession>
<dbReference type="InterPro" id="IPR013126">
    <property type="entry name" value="Hsp_70_fam"/>
</dbReference>
<name>A0ABN6DB53_9BURK</name>
<evidence type="ECO:0000313" key="3">
    <source>
        <dbReference type="EMBL" id="BCO29242.1"/>
    </source>
</evidence>
<proteinExistence type="predicted"/>
<evidence type="ECO:0000256" key="2">
    <source>
        <dbReference type="ARBA" id="ARBA00022840"/>
    </source>
</evidence>
<dbReference type="EMBL" id="AP024238">
    <property type="protein sequence ID" value="BCO29242.1"/>
    <property type="molecule type" value="Genomic_DNA"/>
</dbReference>
<keyword evidence="4" id="KW-1185">Reference proteome</keyword>
<protein>
    <submittedName>
        <fullName evidence="3">Chaperone protein HscA</fullName>
    </submittedName>
</protein>
<reference evidence="3 4" key="1">
    <citation type="journal article" date="2021" name="Microbiol. Spectr.">
        <title>A Single Bacterium Capable of Oxidation and Reduction of Iron at Circumneutral pH.</title>
        <authorList>
            <person name="Kato S."/>
            <person name="Ohkuma M."/>
        </authorList>
    </citation>
    <scope>NUCLEOTIDE SEQUENCE [LARGE SCALE GENOMIC DNA]</scope>
    <source>
        <strain evidence="3 4">MIZ03</strain>
    </source>
</reference>